<keyword evidence="5 6" id="KW-0472">Membrane</keyword>
<evidence type="ECO:0000256" key="3">
    <source>
        <dbReference type="ARBA" id="ARBA00022692"/>
    </source>
</evidence>
<feature type="transmembrane region" description="Helical" evidence="6">
    <location>
        <begin position="75"/>
        <end position="93"/>
    </location>
</feature>
<keyword evidence="8" id="KW-1185">Reference proteome</keyword>
<evidence type="ECO:0000256" key="2">
    <source>
        <dbReference type="ARBA" id="ARBA00022475"/>
    </source>
</evidence>
<keyword evidence="3 6" id="KW-0812">Transmembrane</keyword>
<evidence type="ECO:0000256" key="6">
    <source>
        <dbReference type="SAM" id="Phobius"/>
    </source>
</evidence>
<protein>
    <submittedName>
        <fullName evidence="7">YitT family protein</fullName>
    </submittedName>
</protein>
<name>A0A843YAU1_9RHOB</name>
<keyword evidence="2" id="KW-1003">Cell membrane</keyword>
<dbReference type="EMBL" id="WIBF01000004">
    <property type="protein sequence ID" value="MQQ08430.1"/>
    <property type="molecule type" value="Genomic_DNA"/>
</dbReference>
<gene>
    <name evidence="7" type="ORF">GFB49_08200</name>
</gene>
<dbReference type="GO" id="GO:0005886">
    <property type="term" value="C:plasma membrane"/>
    <property type="evidence" value="ECO:0007669"/>
    <property type="project" value="UniProtKB-SubCell"/>
</dbReference>
<dbReference type="InterPro" id="IPR003740">
    <property type="entry name" value="YitT"/>
</dbReference>
<dbReference type="RefSeq" id="WP_153215384.1">
    <property type="nucleotide sequence ID" value="NZ_WIBF01000004.1"/>
</dbReference>
<dbReference type="PANTHER" id="PTHR33545:SF5">
    <property type="entry name" value="UPF0750 MEMBRANE PROTEIN YITT"/>
    <property type="match status" value="1"/>
</dbReference>
<proteinExistence type="predicted"/>
<comment type="subcellular location">
    <subcellularLocation>
        <location evidence="1">Cell membrane</location>
        <topology evidence="1">Multi-pass membrane protein</topology>
    </subcellularLocation>
</comment>
<sequence length="200" mass="21134">MRSPISFYDVQGIAFGILMCSLTLLFLKSAGLVTGQLAGLALLLSYVLPLNFGTLFFLVSLPFFVLAWLKRGPDFTLRTIAAVVGISLLAPQLARFISFDSLDPMVAAAVGGSLGSIGVIALFRHGASAGGGTILALVVEQKTGFKAGWFQLCVDGAIFLGAAFVLSWDLLLVSFLGAAVTNMLIAWNFDISQAQRKPAT</sequence>
<organism evidence="7 8">
    <name type="scientific">Tritonibacter litoralis</name>
    <dbReference type="NCBI Taxonomy" id="2662264"/>
    <lineage>
        <taxon>Bacteria</taxon>
        <taxon>Pseudomonadati</taxon>
        <taxon>Pseudomonadota</taxon>
        <taxon>Alphaproteobacteria</taxon>
        <taxon>Rhodobacterales</taxon>
        <taxon>Paracoccaceae</taxon>
        <taxon>Tritonibacter</taxon>
    </lineage>
</organism>
<feature type="transmembrane region" description="Helical" evidence="6">
    <location>
        <begin position="170"/>
        <end position="189"/>
    </location>
</feature>
<reference evidence="7 8" key="1">
    <citation type="submission" date="2019-10" db="EMBL/GenBank/DDBJ databases">
        <title>Epibacterium sp. nov., isolated from seawater.</title>
        <authorList>
            <person name="Zhang X."/>
            <person name="Li N."/>
        </authorList>
    </citation>
    <scope>NUCLEOTIDE SEQUENCE [LARGE SCALE GENOMIC DNA]</scope>
    <source>
        <strain evidence="7 8">SM1979</strain>
    </source>
</reference>
<evidence type="ECO:0000256" key="5">
    <source>
        <dbReference type="ARBA" id="ARBA00023136"/>
    </source>
</evidence>
<dbReference type="PANTHER" id="PTHR33545">
    <property type="entry name" value="UPF0750 MEMBRANE PROTEIN YITT-RELATED"/>
    <property type="match status" value="1"/>
</dbReference>
<feature type="transmembrane region" description="Helical" evidence="6">
    <location>
        <begin position="105"/>
        <end position="123"/>
    </location>
</feature>
<keyword evidence="4 6" id="KW-1133">Transmembrane helix</keyword>
<evidence type="ECO:0000313" key="7">
    <source>
        <dbReference type="EMBL" id="MQQ08430.1"/>
    </source>
</evidence>
<dbReference type="InterPro" id="IPR051461">
    <property type="entry name" value="UPF0750_membrane"/>
</dbReference>
<feature type="transmembrane region" description="Helical" evidence="6">
    <location>
        <begin position="7"/>
        <end position="27"/>
    </location>
</feature>
<dbReference type="Pfam" id="PF02588">
    <property type="entry name" value="YitT_membrane"/>
    <property type="match status" value="1"/>
</dbReference>
<accession>A0A843YAU1</accession>
<feature type="transmembrane region" description="Helical" evidence="6">
    <location>
        <begin position="144"/>
        <end position="164"/>
    </location>
</feature>
<comment type="caution">
    <text evidence="7">The sequence shown here is derived from an EMBL/GenBank/DDBJ whole genome shotgun (WGS) entry which is preliminary data.</text>
</comment>
<dbReference type="AlphaFoldDB" id="A0A843YAU1"/>
<dbReference type="Proteomes" id="UP000444174">
    <property type="component" value="Unassembled WGS sequence"/>
</dbReference>
<evidence type="ECO:0000256" key="4">
    <source>
        <dbReference type="ARBA" id="ARBA00022989"/>
    </source>
</evidence>
<evidence type="ECO:0000313" key="8">
    <source>
        <dbReference type="Proteomes" id="UP000444174"/>
    </source>
</evidence>
<evidence type="ECO:0000256" key="1">
    <source>
        <dbReference type="ARBA" id="ARBA00004651"/>
    </source>
</evidence>
<feature type="transmembrane region" description="Helical" evidence="6">
    <location>
        <begin position="47"/>
        <end position="68"/>
    </location>
</feature>